<reference evidence="2" key="2">
    <citation type="submission" date="2020-05" db="EMBL/GenBank/DDBJ databases">
        <authorList>
            <person name="Kim H.-S."/>
            <person name="Proctor R.H."/>
            <person name="Brown D.W."/>
        </authorList>
    </citation>
    <scope>NUCLEOTIDE SEQUENCE</scope>
    <source>
        <strain evidence="2">NRRL 20472</strain>
    </source>
</reference>
<dbReference type="EMBL" id="JABEXW010000334">
    <property type="protein sequence ID" value="KAF4965670.1"/>
    <property type="molecule type" value="Genomic_DNA"/>
</dbReference>
<evidence type="ECO:0000313" key="2">
    <source>
        <dbReference type="EMBL" id="KAF4965670.1"/>
    </source>
</evidence>
<gene>
    <name evidence="2" type="ORF">FSARC_6565</name>
</gene>
<evidence type="ECO:0000313" key="3">
    <source>
        <dbReference type="Proteomes" id="UP000622797"/>
    </source>
</evidence>
<dbReference type="AlphaFoldDB" id="A0A8H4TWX4"/>
<evidence type="ECO:0000256" key="1">
    <source>
        <dbReference type="SAM" id="MobiDB-lite"/>
    </source>
</evidence>
<proteinExistence type="predicted"/>
<comment type="caution">
    <text evidence="2">The sequence shown here is derived from an EMBL/GenBank/DDBJ whole genome shotgun (WGS) entry which is preliminary data.</text>
</comment>
<protein>
    <submittedName>
        <fullName evidence="2">Uncharacterized protein</fullName>
    </submittedName>
</protein>
<feature type="compositionally biased region" description="Polar residues" evidence="1">
    <location>
        <begin position="19"/>
        <end position="29"/>
    </location>
</feature>
<sequence>MSNHPPPTPTQHQAEAGTTPKSYLASSADTYGHESIRPVEVPERGEEPTRRNMSADEFLQQHKFQNFDEASEAIKELQQRAHELVTAGLENISSNRFTPEYDETIQKDHVKLNKRISGLAIALMQDTPTTAHKNWAENSSETFWDFPGDLFKYEKVTKLALKRLLTQAMWKYFVIQVFNDPFATFEVKESEGDLVRGLRGIHKSLPTETRENWRFLFIQNLERTKRDRNGNIEQAFSKWLQDALRFPDSLIEKHKTKVTSAVNAISDFARMLALQKAQFTSTRPSSYDGEEDCVTYDGTSVGINGEHEDDESRTLVGILTTPTLLKWGDRDGLNAQECIVIQKAFVGMSFLEDQVP</sequence>
<feature type="compositionally biased region" description="Basic and acidic residues" evidence="1">
    <location>
        <begin position="31"/>
        <end position="50"/>
    </location>
</feature>
<dbReference type="Proteomes" id="UP000622797">
    <property type="component" value="Unassembled WGS sequence"/>
</dbReference>
<accession>A0A8H4TWX4</accession>
<reference evidence="2" key="1">
    <citation type="journal article" date="2020" name="BMC Genomics">
        <title>Correction to: Identification and distribution of gene clusters required for synthesis of sphingolipid metabolism inhibitors in diverse species of the filamentous fungus Fusarium.</title>
        <authorList>
            <person name="Kim H.S."/>
            <person name="Lohmar J.M."/>
            <person name="Busman M."/>
            <person name="Brown D.W."/>
            <person name="Naumann T.A."/>
            <person name="Divon H.H."/>
            <person name="Lysoe E."/>
            <person name="Uhlig S."/>
            <person name="Proctor R.H."/>
        </authorList>
    </citation>
    <scope>NUCLEOTIDE SEQUENCE</scope>
    <source>
        <strain evidence="2">NRRL 20472</strain>
    </source>
</reference>
<feature type="region of interest" description="Disordered" evidence="1">
    <location>
        <begin position="1"/>
        <end position="50"/>
    </location>
</feature>
<keyword evidence="3" id="KW-1185">Reference proteome</keyword>
<name>A0A8H4TWX4_9HYPO</name>
<organism evidence="2 3">
    <name type="scientific">Fusarium sarcochroum</name>
    <dbReference type="NCBI Taxonomy" id="1208366"/>
    <lineage>
        <taxon>Eukaryota</taxon>
        <taxon>Fungi</taxon>
        <taxon>Dikarya</taxon>
        <taxon>Ascomycota</taxon>
        <taxon>Pezizomycotina</taxon>
        <taxon>Sordariomycetes</taxon>
        <taxon>Hypocreomycetidae</taxon>
        <taxon>Hypocreales</taxon>
        <taxon>Nectriaceae</taxon>
        <taxon>Fusarium</taxon>
        <taxon>Fusarium lateritium species complex</taxon>
    </lineage>
</organism>